<accession>B7K9I7</accession>
<dbReference type="AlphaFoldDB" id="B7K9I7"/>
<evidence type="ECO:0000313" key="2">
    <source>
        <dbReference type="Proteomes" id="UP000002384"/>
    </source>
</evidence>
<gene>
    <name evidence="1" type="ordered locus">PCC7424_1514</name>
</gene>
<name>B7K9I7_GLOC7</name>
<evidence type="ECO:0000313" key="1">
    <source>
        <dbReference type="EMBL" id="ACK69955.1"/>
    </source>
</evidence>
<dbReference type="RefSeq" id="WP_012598900.1">
    <property type="nucleotide sequence ID" value="NC_011729.1"/>
</dbReference>
<dbReference type="EMBL" id="CP001291">
    <property type="protein sequence ID" value="ACK69955.1"/>
    <property type="molecule type" value="Genomic_DNA"/>
</dbReference>
<dbReference type="Proteomes" id="UP000002384">
    <property type="component" value="Chromosome"/>
</dbReference>
<protein>
    <submittedName>
        <fullName evidence="1">Uncharacterized protein</fullName>
    </submittedName>
</protein>
<keyword evidence="2" id="KW-1185">Reference proteome</keyword>
<dbReference type="KEGG" id="cyc:PCC7424_1514"/>
<dbReference type="eggNOG" id="COG2005">
    <property type="taxonomic scope" value="Bacteria"/>
</dbReference>
<organism evidence="1 2">
    <name type="scientific">Gloeothece citriformis (strain PCC 7424)</name>
    <name type="common">Cyanothece sp. (strain PCC 7424)</name>
    <dbReference type="NCBI Taxonomy" id="65393"/>
    <lineage>
        <taxon>Bacteria</taxon>
        <taxon>Bacillati</taxon>
        <taxon>Cyanobacteriota</taxon>
        <taxon>Cyanophyceae</taxon>
        <taxon>Oscillatoriophycideae</taxon>
        <taxon>Chroococcales</taxon>
        <taxon>Aphanothecaceae</taxon>
        <taxon>Gloeothece</taxon>
        <taxon>Gloeothece citriformis</taxon>
    </lineage>
</organism>
<sequence length="98" mass="11972">MQRLRGYLSTWELQQRYKTCSDPVEAKRWYLLWQVSRAETVKEVALQMDIDYDYALSIVRKYNRCGPSILKDNRKLTWRSRRALRQEIEQNRPDIFND</sequence>
<dbReference type="OrthoDB" id="455514at2"/>
<reference evidence="2" key="1">
    <citation type="journal article" date="2011" name="MBio">
        <title>Novel metabolic attributes of the genus Cyanothece, comprising a group of unicellular nitrogen-fixing Cyanobacteria.</title>
        <authorList>
            <person name="Bandyopadhyay A."/>
            <person name="Elvitigala T."/>
            <person name="Welsh E."/>
            <person name="Stockel J."/>
            <person name="Liberton M."/>
            <person name="Min H."/>
            <person name="Sherman L.A."/>
            <person name="Pakrasi H.B."/>
        </authorList>
    </citation>
    <scope>NUCLEOTIDE SEQUENCE [LARGE SCALE GENOMIC DNA]</scope>
    <source>
        <strain evidence="2">PCC 7424</strain>
    </source>
</reference>
<proteinExistence type="predicted"/>
<dbReference type="HOGENOM" id="CLU_2342083_0_0_3"/>